<keyword evidence="5" id="KW-0238">DNA-binding</keyword>
<dbReference type="PROSITE" id="PS01124">
    <property type="entry name" value="HTH_ARAC_FAMILY_2"/>
    <property type="match status" value="1"/>
</dbReference>
<dbReference type="EMBL" id="FUKQ01000018">
    <property type="protein sequence ID" value="SJN25610.1"/>
    <property type="molecule type" value="Genomic_DNA"/>
</dbReference>
<dbReference type="InterPro" id="IPR002818">
    <property type="entry name" value="DJ-1/PfpI"/>
</dbReference>
<dbReference type="SMART" id="SM00342">
    <property type="entry name" value="HTH_ARAC"/>
    <property type="match status" value="1"/>
</dbReference>
<dbReference type="CDD" id="cd03137">
    <property type="entry name" value="GATase1_AraC_1"/>
    <property type="match status" value="1"/>
</dbReference>
<gene>
    <name evidence="5" type="ORF">FM114_04810</name>
</gene>
<keyword evidence="1" id="KW-0805">Transcription regulation</keyword>
<dbReference type="AlphaFoldDB" id="A0A1R4J0E0"/>
<dbReference type="Pfam" id="PF12833">
    <property type="entry name" value="HTH_18"/>
    <property type="match status" value="1"/>
</dbReference>
<evidence type="ECO:0000259" key="4">
    <source>
        <dbReference type="PROSITE" id="PS01124"/>
    </source>
</evidence>
<evidence type="ECO:0000256" key="3">
    <source>
        <dbReference type="SAM" id="MobiDB-lite"/>
    </source>
</evidence>
<dbReference type="PANTHER" id="PTHR43130">
    <property type="entry name" value="ARAC-FAMILY TRANSCRIPTIONAL REGULATOR"/>
    <property type="match status" value="1"/>
</dbReference>
<keyword evidence="2" id="KW-0804">Transcription</keyword>
<dbReference type="InterPro" id="IPR052158">
    <property type="entry name" value="INH-QAR"/>
</dbReference>
<dbReference type="Pfam" id="PF01965">
    <property type="entry name" value="DJ-1_PfpI"/>
    <property type="match status" value="1"/>
</dbReference>
<protein>
    <submittedName>
        <fullName evidence="5">Transcriptional regulator containing an amidase domain and an AraC-type DNA-binding HTH domain</fullName>
    </submittedName>
</protein>
<accession>A0A1R4J0E0</accession>
<evidence type="ECO:0000313" key="6">
    <source>
        <dbReference type="Proteomes" id="UP000188342"/>
    </source>
</evidence>
<dbReference type="RefSeq" id="WP_218668461.1">
    <property type="nucleotide sequence ID" value="NZ_FUKQ01000018.1"/>
</dbReference>
<evidence type="ECO:0000313" key="5">
    <source>
        <dbReference type="EMBL" id="SJN25610.1"/>
    </source>
</evidence>
<dbReference type="InterPro" id="IPR029062">
    <property type="entry name" value="Class_I_gatase-like"/>
</dbReference>
<dbReference type="SUPFAM" id="SSF52317">
    <property type="entry name" value="Class I glutamine amidotransferase-like"/>
    <property type="match status" value="1"/>
</dbReference>
<dbReference type="InterPro" id="IPR009057">
    <property type="entry name" value="Homeodomain-like_sf"/>
</dbReference>
<feature type="domain" description="HTH araC/xylS-type" evidence="4">
    <location>
        <begin position="218"/>
        <end position="318"/>
    </location>
</feature>
<dbReference type="GO" id="GO:0043565">
    <property type="term" value="F:sequence-specific DNA binding"/>
    <property type="evidence" value="ECO:0007669"/>
    <property type="project" value="InterPro"/>
</dbReference>
<name>A0A1R4J0E0_9ACTN</name>
<dbReference type="Gene3D" id="1.10.10.60">
    <property type="entry name" value="Homeodomain-like"/>
    <property type="match status" value="1"/>
</dbReference>
<evidence type="ECO:0000256" key="1">
    <source>
        <dbReference type="ARBA" id="ARBA00023015"/>
    </source>
</evidence>
<feature type="region of interest" description="Disordered" evidence="3">
    <location>
        <begin position="315"/>
        <end position="345"/>
    </location>
</feature>
<proteinExistence type="predicted"/>
<dbReference type="Proteomes" id="UP000188342">
    <property type="component" value="Unassembled WGS sequence"/>
</dbReference>
<dbReference type="PANTHER" id="PTHR43130:SF3">
    <property type="entry name" value="HTH-TYPE TRANSCRIPTIONAL REGULATOR RV1931C"/>
    <property type="match status" value="1"/>
</dbReference>
<keyword evidence="6" id="KW-1185">Reference proteome</keyword>
<reference evidence="5 6" key="1">
    <citation type="submission" date="2017-02" db="EMBL/GenBank/DDBJ databases">
        <authorList>
            <person name="Peterson S.W."/>
        </authorList>
    </citation>
    <scope>NUCLEOTIDE SEQUENCE [LARGE SCALE GENOMIC DNA]</scope>
    <source>
        <strain evidence="5 6">LSP_Lj1</strain>
    </source>
</reference>
<dbReference type="GO" id="GO:0003700">
    <property type="term" value="F:DNA-binding transcription factor activity"/>
    <property type="evidence" value="ECO:0007669"/>
    <property type="project" value="InterPro"/>
</dbReference>
<sequence length="345" mass="37738">MPRRTASPTDSDMLGVGIVVYDGVTLLDVSGPAEVFDRAGGYRVELLSPDGGEVRASNGLRLAGTRAMHEPFALDVLVVAGYEHLPHRELPTPLLEAVARFVPLAERVASVCTGAFVLAALGLLDGRRATTHWRQADELAQLHPRVRVEADVLRIADGPVWTSAGITAGVDLALSMVEEDLGAERAREVARELVVFLHRSGGQAQFSTSLRTPVTTHQRLRELMEDVQAEPAAPHTVDSMARTVSLSSRQLTRLFQHELGTTPARWLELVRLDHAKQLLLDGHSVTESAQLSGFGSDETLRRVFWRLLHTTPERVPGPLPHGRHRRHPARMSVGGPLVRPHRLAA</sequence>
<dbReference type="STRING" id="1255658.FM114_04810"/>
<organism evidence="5 6">
    <name type="scientific">Luteococcus japonicus LSP_Lj1</name>
    <dbReference type="NCBI Taxonomy" id="1255658"/>
    <lineage>
        <taxon>Bacteria</taxon>
        <taxon>Bacillati</taxon>
        <taxon>Actinomycetota</taxon>
        <taxon>Actinomycetes</taxon>
        <taxon>Propionibacteriales</taxon>
        <taxon>Propionibacteriaceae</taxon>
        <taxon>Luteococcus</taxon>
    </lineage>
</organism>
<dbReference type="InterPro" id="IPR018060">
    <property type="entry name" value="HTH_AraC"/>
</dbReference>
<dbReference type="Gene3D" id="3.40.50.880">
    <property type="match status" value="1"/>
</dbReference>
<evidence type="ECO:0000256" key="2">
    <source>
        <dbReference type="ARBA" id="ARBA00023163"/>
    </source>
</evidence>
<dbReference type="SUPFAM" id="SSF46689">
    <property type="entry name" value="Homeodomain-like"/>
    <property type="match status" value="2"/>
</dbReference>